<feature type="non-terminal residue" evidence="10">
    <location>
        <position position="1"/>
    </location>
</feature>
<dbReference type="FunFam" id="1.10.10.60:FF:000284">
    <property type="entry name" value="Two-component system sensor histidine kinase/response regulator"/>
    <property type="match status" value="1"/>
</dbReference>
<evidence type="ECO:0000313" key="11">
    <source>
        <dbReference type="Proteomes" id="UP000323930"/>
    </source>
</evidence>
<dbReference type="GO" id="GO:0003700">
    <property type="term" value="F:DNA-binding transcription factor activity"/>
    <property type="evidence" value="ECO:0007669"/>
    <property type="project" value="InterPro"/>
</dbReference>
<dbReference type="InterPro" id="IPR011006">
    <property type="entry name" value="CheY-like_superfamily"/>
</dbReference>
<evidence type="ECO:0000256" key="3">
    <source>
        <dbReference type="ARBA" id="ARBA00022553"/>
    </source>
</evidence>
<dbReference type="Gene3D" id="3.30.565.10">
    <property type="entry name" value="Histidine kinase-like ATPase, C-terminal domain"/>
    <property type="match status" value="1"/>
</dbReference>
<dbReference type="InterPro" id="IPR009057">
    <property type="entry name" value="Homeodomain-like_sf"/>
</dbReference>
<organism evidence="10 11">
    <name type="scientific">Seonamhaeicola marinus</name>
    <dbReference type="NCBI Taxonomy" id="1912246"/>
    <lineage>
        <taxon>Bacteria</taxon>
        <taxon>Pseudomonadati</taxon>
        <taxon>Bacteroidota</taxon>
        <taxon>Flavobacteriia</taxon>
        <taxon>Flavobacteriales</taxon>
        <taxon>Flavobacteriaceae</taxon>
    </lineage>
</organism>
<proteinExistence type="predicted"/>
<feature type="domain" description="HTH araC/xylS-type" evidence="7">
    <location>
        <begin position="277"/>
        <end position="376"/>
    </location>
</feature>
<dbReference type="SMART" id="SM00342">
    <property type="entry name" value="HTH_ARAC"/>
    <property type="match status" value="1"/>
</dbReference>
<dbReference type="InterPro" id="IPR004358">
    <property type="entry name" value="Sig_transdc_His_kin-like_C"/>
</dbReference>
<dbReference type="EMBL" id="VSDQ01000852">
    <property type="protein sequence ID" value="TYA65922.1"/>
    <property type="molecule type" value="Genomic_DNA"/>
</dbReference>
<keyword evidence="3 6" id="KW-0597">Phosphoprotein</keyword>
<accession>A0A5D0H8H3</accession>
<evidence type="ECO:0000259" key="8">
    <source>
        <dbReference type="PROSITE" id="PS50109"/>
    </source>
</evidence>
<keyword evidence="5" id="KW-0804">Transcription</keyword>
<evidence type="ECO:0000259" key="7">
    <source>
        <dbReference type="PROSITE" id="PS01124"/>
    </source>
</evidence>
<dbReference type="InterPro" id="IPR018060">
    <property type="entry name" value="HTH_AraC"/>
</dbReference>
<gene>
    <name evidence="10" type="ORF">FUA24_23855</name>
</gene>
<dbReference type="SUPFAM" id="SSF55874">
    <property type="entry name" value="ATPase domain of HSP90 chaperone/DNA topoisomerase II/histidine kinase"/>
    <property type="match status" value="1"/>
</dbReference>
<dbReference type="PROSITE" id="PS01124">
    <property type="entry name" value="HTH_ARAC_FAMILY_2"/>
    <property type="match status" value="1"/>
</dbReference>
<evidence type="ECO:0000313" key="10">
    <source>
        <dbReference type="EMBL" id="TYA65922.1"/>
    </source>
</evidence>
<name>A0A5D0H8H3_9FLAO</name>
<dbReference type="PROSITE" id="PS50110">
    <property type="entry name" value="RESPONSE_REGULATORY"/>
    <property type="match status" value="1"/>
</dbReference>
<feature type="domain" description="Response regulatory" evidence="9">
    <location>
        <begin position="130"/>
        <end position="245"/>
    </location>
</feature>
<evidence type="ECO:0000256" key="4">
    <source>
        <dbReference type="ARBA" id="ARBA00023015"/>
    </source>
</evidence>
<dbReference type="Gene3D" id="1.10.10.60">
    <property type="entry name" value="Homeodomain-like"/>
    <property type="match status" value="2"/>
</dbReference>
<evidence type="ECO:0000259" key="9">
    <source>
        <dbReference type="PROSITE" id="PS50110"/>
    </source>
</evidence>
<comment type="catalytic activity">
    <reaction evidence="1">
        <text>ATP + protein L-histidine = ADP + protein N-phospho-L-histidine.</text>
        <dbReference type="EC" id="2.7.13.3"/>
    </reaction>
</comment>
<dbReference type="Proteomes" id="UP000323930">
    <property type="component" value="Unassembled WGS sequence"/>
</dbReference>
<dbReference type="SUPFAM" id="SSF52172">
    <property type="entry name" value="CheY-like"/>
    <property type="match status" value="1"/>
</dbReference>
<keyword evidence="11" id="KW-1185">Reference proteome</keyword>
<dbReference type="Pfam" id="PF00072">
    <property type="entry name" value="Response_reg"/>
    <property type="match status" value="1"/>
</dbReference>
<dbReference type="SMART" id="SM00448">
    <property type="entry name" value="REC"/>
    <property type="match status" value="1"/>
</dbReference>
<evidence type="ECO:0000256" key="2">
    <source>
        <dbReference type="ARBA" id="ARBA00012438"/>
    </source>
</evidence>
<dbReference type="Pfam" id="PF02518">
    <property type="entry name" value="HATPase_c"/>
    <property type="match status" value="1"/>
</dbReference>
<dbReference type="GO" id="GO:0000155">
    <property type="term" value="F:phosphorelay sensor kinase activity"/>
    <property type="evidence" value="ECO:0007669"/>
    <property type="project" value="TreeGrafter"/>
</dbReference>
<dbReference type="PANTHER" id="PTHR43547:SF2">
    <property type="entry name" value="HYBRID SIGNAL TRANSDUCTION HISTIDINE KINASE C"/>
    <property type="match status" value="1"/>
</dbReference>
<dbReference type="RefSeq" id="WP_148545826.1">
    <property type="nucleotide sequence ID" value="NZ_VSDQ01000852.1"/>
</dbReference>
<dbReference type="InterPro" id="IPR005467">
    <property type="entry name" value="His_kinase_dom"/>
</dbReference>
<dbReference type="InterPro" id="IPR003594">
    <property type="entry name" value="HATPase_dom"/>
</dbReference>
<evidence type="ECO:0000256" key="5">
    <source>
        <dbReference type="ARBA" id="ARBA00023163"/>
    </source>
</evidence>
<reference evidence="10 11" key="1">
    <citation type="submission" date="2019-08" db="EMBL/GenBank/DDBJ databases">
        <title>Seonamhaeicola sediminis sp. nov., isolated from marine sediment.</title>
        <authorList>
            <person name="Cao W.R."/>
        </authorList>
    </citation>
    <scope>NUCLEOTIDE SEQUENCE [LARGE SCALE GENOMIC DNA]</scope>
    <source>
        <strain evidence="10 11">B011</strain>
    </source>
</reference>
<dbReference type="PROSITE" id="PS50109">
    <property type="entry name" value="HIS_KIN"/>
    <property type="match status" value="1"/>
</dbReference>
<protein>
    <recommendedName>
        <fullName evidence="2">histidine kinase</fullName>
        <ecNumber evidence="2">2.7.13.3</ecNumber>
    </recommendedName>
</protein>
<dbReference type="InterPro" id="IPR036890">
    <property type="entry name" value="HATPase_C_sf"/>
</dbReference>
<dbReference type="Pfam" id="PF12833">
    <property type="entry name" value="HTH_18"/>
    <property type="match status" value="1"/>
</dbReference>
<feature type="domain" description="Histidine kinase" evidence="8">
    <location>
        <begin position="1"/>
        <end position="79"/>
    </location>
</feature>
<dbReference type="Gene3D" id="3.40.50.2300">
    <property type="match status" value="1"/>
</dbReference>
<comment type="caution">
    <text evidence="10">The sequence shown here is derived from an EMBL/GenBank/DDBJ whole genome shotgun (WGS) entry which is preliminary data.</text>
</comment>
<dbReference type="CDD" id="cd00075">
    <property type="entry name" value="HATPase"/>
    <property type="match status" value="1"/>
</dbReference>
<feature type="modified residue" description="4-aspartylphosphate" evidence="6">
    <location>
        <position position="178"/>
    </location>
</feature>
<dbReference type="SUPFAM" id="SSF46689">
    <property type="entry name" value="Homeodomain-like"/>
    <property type="match status" value="1"/>
</dbReference>
<evidence type="ECO:0000256" key="6">
    <source>
        <dbReference type="PROSITE-ProRule" id="PRU00169"/>
    </source>
</evidence>
<keyword evidence="4" id="KW-0805">Transcription regulation</keyword>
<evidence type="ECO:0000256" key="1">
    <source>
        <dbReference type="ARBA" id="ARBA00000085"/>
    </source>
</evidence>
<dbReference type="OrthoDB" id="358279at2"/>
<dbReference type="PANTHER" id="PTHR43547">
    <property type="entry name" value="TWO-COMPONENT HISTIDINE KINASE"/>
    <property type="match status" value="1"/>
</dbReference>
<dbReference type="PRINTS" id="PR00344">
    <property type="entry name" value="BCTRLSENSOR"/>
</dbReference>
<dbReference type="AlphaFoldDB" id="A0A5D0H8H3"/>
<dbReference type="EC" id="2.7.13.3" evidence="2"/>
<dbReference type="InterPro" id="IPR001789">
    <property type="entry name" value="Sig_transdc_resp-reg_receiver"/>
</dbReference>
<sequence length="387" mass="44218">KNAVIKVVDNGIGIDEEKIKNIFVRFYTDNKQRKKTTQKGVGIGLSFTKSLVDLHQGTIDIESEPNVETVFTVRLPIERKAYENIPEITCKDKEDVDFYVRSSEAETAAISINDELIDQNLVNNNSNLPILLVVDDNADIRTFIKQALSKDYTIYEADNGKTGVELANKVMPSVILTDIVMPEMDGFDLCKHIKTKKETSHIPVIMLTAKLSQESEIEGRKIGADGYVRKPFDIELLELRISNILKRRDDLRKRFNREITLKPKEVTVTSMDEQFLQKAISIVEDNMMNTDFNVEMLVKEMGYSRSNLYSKFKEITGLSSSEFIRNIKLKRAVQLFEQSDYSVKEIMYMTGFNTASYFAKCFKKQFGVIPSEYVSQNQKKASSAKEE</sequence>
<dbReference type="GO" id="GO:0043565">
    <property type="term" value="F:sequence-specific DNA binding"/>
    <property type="evidence" value="ECO:0007669"/>
    <property type="project" value="InterPro"/>
</dbReference>
<dbReference type="SMART" id="SM00387">
    <property type="entry name" value="HATPase_c"/>
    <property type="match status" value="1"/>
</dbReference>